<dbReference type="GO" id="GO:0005524">
    <property type="term" value="F:ATP binding"/>
    <property type="evidence" value="ECO:0007669"/>
    <property type="project" value="UniProtKB-KW"/>
</dbReference>
<name>A0A8J5WMK0_ZIZPA</name>
<feature type="repeat" description="PPR" evidence="11">
    <location>
        <begin position="412"/>
        <end position="446"/>
    </location>
</feature>
<dbReference type="OrthoDB" id="3399at2759"/>
<keyword evidence="8" id="KW-0067">ATP-binding</keyword>
<dbReference type="Proteomes" id="UP000729402">
    <property type="component" value="Unassembled WGS sequence"/>
</dbReference>
<dbReference type="PROSITE" id="PS00109">
    <property type="entry name" value="PROTEIN_KINASE_TYR"/>
    <property type="match status" value="1"/>
</dbReference>
<gene>
    <name evidence="13" type="ORF">GUJ93_ZPchr0012g22034</name>
</gene>
<comment type="similarity">
    <text evidence="1">Belongs to the protein kinase superfamily. BUD32 family.</text>
</comment>
<keyword evidence="14" id="KW-1185">Reference proteome</keyword>
<dbReference type="NCBIfam" id="TIGR03724">
    <property type="entry name" value="arch_bud32"/>
    <property type="match status" value="1"/>
</dbReference>
<dbReference type="SMART" id="SM00220">
    <property type="entry name" value="S_TKc"/>
    <property type="match status" value="1"/>
</dbReference>
<dbReference type="InterPro" id="IPR000719">
    <property type="entry name" value="Prot_kinase_dom"/>
</dbReference>
<dbReference type="PROSITE" id="PS50011">
    <property type="entry name" value="PROTEIN_KINASE_DOM"/>
    <property type="match status" value="1"/>
</dbReference>
<dbReference type="Pfam" id="PF00069">
    <property type="entry name" value="Pkinase"/>
    <property type="match status" value="1"/>
</dbReference>
<dbReference type="FunFam" id="3.30.200.20:FF:000201">
    <property type="entry name" value="TP53-regulating kinase isoform X1"/>
    <property type="match status" value="1"/>
</dbReference>
<dbReference type="GO" id="GO:0005634">
    <property type="term" value="C:nucleus"/>
    <property type="evidence" value="ECO:0007669"/>
    <property type="project" value="TreeGrafter"/>
</dbReference>
<dbReference type="PROSITE" id="PS51375">
    <property type="entry name" value="PPR"/>
    <property type="match status" value="3"/>
</dbReference>
<dbReference type="GO" id="GO:0000408">
    <property type="term" value="C:EKC/KEOPS complex"/>
    <property type="evidence" value="ECO:0007669"/>
    <property type="project" value="TreeGrafter"/>
</dbReference>
<evidence type="ECO:0000256" key="11">
    <source>
        <dbReference type="PROSITE-ProRule" id="PRU00708"/>
    </source>
</evidence>
<evidence type="ECO:0000256" key="9">
    <source>
        <dbReference type="ARBA" id="ARBA00047899"/>
    </source>
</evidence>
<comment type="caution">
    <text evidence="13">The sequence shown here is derived from an EMBL/GenBank/DDBJ whole genome shotgun (WGS) entry which is preliminary data.</text>
</comment>
<dbReference type="GO" id="GO:0008033">
    <property type="term" value="P:tRNA processing"/>
    <property type="evidence" value="ECO:0007669"/>
    <property type="project" value="UniProtKB-KW"/>
</dbReference>
<dbReference type="EMBL" id="JAAALK010000080">
    <property type="protein sequence ID" value="KAG8091642.1"/>
    <property type="molecule type" value="Genomic_DNA"/>
</dbReference>
<organism evidence="13 14">
    <name type="scientific">Zizania palustris</name>
    <name type="common">Northern wild rice</name>
    <dbReference type="NCBI Taxonomy" id="103762"/>
    <lineage>
        <taxon>Eukaryota</taxon>
        <taxon>Viridiplantae</taxon>
        <taxon>Streptophyta</taxon>
        <taxon>Embryophyta</taxon>
        <taxon>Tracheophyta</taxon>
        <taxon>Spermatophyta</taxon>
        <taxon>Magnoliopsida</taxon>
        <taxon>Liliopsida</taxon>
        <taxon>Poales</taxon>
        <taxon>Poaceae</taxon>
        <taxon>BOP clade</taxon>
        <taxon>Oryzoideae</taxon>
        <taxon>Oryzeae</taxon>
        <taxon>Zizaniinae</taxon>
        <taxon>Zizania</taxon>
    </lineage>
</organism>
<evidence type="ECO:0000256" key="7">
    <source>
        <dbReference type="ARBA" id="ARBA00022777"/>
    </source>
</evidence>
<dbReference type="Pfam" id="PF01535">
    <property type="entry name" value="PPR"/>
    <property type="match status" value="4"/>
</dbReference>
<accession>A0A8J5WMK0</accession>
<evidence type="ECO:0000256" key="3">
    <source>
        <dbReference type="ARBA" id="ARBA00022527"/>
    </source>
</evidence>
<keyword evidence="6" id="KW-0547">Nucleotide-binding</keyword>
<evidence type="ECO:0000313" key="14">
    <source>
        <dbReference type="Proteomes" id="UP000729402"/>
    </source>
</evidence>
<protein>
    <recommendedName>
        <fullName evidence="2">non-specific serine/threonine protein kinase</fullName>
        <ecNumber evidence="2">2.7.11.1</ecNumber>
    </recommendedName>
</protein>
<sequence>MRAVMATAVKIRMVAFSRRIALALAAGSGPGGRALCSSTTRDDELEAAVRDVVCSGAGSLDEVGVSLDRLGVAVSPAMVRRVIDSCSERGDSGRRLLRFLSWCQSKDPGGLGDEALDRAIGSLARMGDHTAMRIAIGDAEKDGRTMSPETFTVVVETLVKAGKEEDAVRLFRGLERQRLLPQRGAVDGGEGIWSSSLAMVQALCMKGHARQAQGVVWHHKSELSVEPMVSIVHRSLLHGWCVHGNAKEARRALDDMKSSGNPLGLPSFNDYLHCVCHRNLKFNPSALVPEAMDILAEMRSYGVTPDASSFNILLSCLGRARRVKEAYRILYLMREGKAGCSPDWVSYYLVVRVLYLTGRIIRGKRLVDDMLEGGVLPTAKFFHGLIGILCGTEKVDQALDMFKLMKRCQLVDTHTYDLLIEKLCRNGRFEAGKEMWDDAKKNGIVLGLLLLGQERKELLLQPQGNNGSSFDLKCALDYMDSTQEKQDFGVLLKQGAEGRVFVSTFVGRKCVIKERFSKKYRHPLLDSKLTLKRLNAEARCMTKARKLGVSTPVLYAMDPLSHTLTFEYVDGLSVKDILLGFGSNGVNEERLNDIATQIGNAVGKLHDGGLVHGDLTTSNMIIKNSTNQLVLIDFGLSFTSTIPEDKAVDLYVLERALISMHSSCGDVANNFLKSKSVALVLLKTGDFLLYGYIMSNDFPIDREDSHSVQKSFKAMVLHYEQASSSQATGQKANNDRMKPGLGLLDNTEAISDDWTPILSSPQYVLIQWHCLLQLLNG</sequence>
<evidence type="ECO:0000259" key="12">
    <source>
        <dbReference type="PROSITE" id="PS50011"/>
    </source>
</evidence>
<keyword evidence="4" id="KW-0808">Transferase</keyword>
<evidence type="ECO:0000256" key="6">
    <source>
        <dbReference type="ARBA" id="ARBA00022741"/>
    </source>
</evidence>
<dbReference type="InterPro" id="IPR002885">
    <property type="entry name" value="PPR_rpt"/>
</dbReference>
<dbReference type="InterPro" id="IPR022495">
    <property type="entry name" value="Bud32"/>
</dbReference>
<evidence type="ECO:0000256" key="1">
    <source>
        <dbReference type="ARBA" id="ARBA00010630"/>
    </source>
</evidence>
<keyword evidence="7" id="KW-0418">Kinase</keyword>
<feature type="domain" description="Protein kinase" evidence="12">
    <location>
        <begin position="486"/>
        <end position="777"/>
    </location>
</feature>
<evidence type="ECO:0000256" key="4">
    <source>
        <dbReference type="ARBA" id="ARBA00022679"/>
    </source>
</evidence>
<keyword evidence="3" id="KW-0723">Serine/threonine-protein kinase</keyword>
<comment type="catalytic activity">
    <reaction evidence="9">
        <text>L-threonyl-[protein] + ATP = O-phospho-L-threonyl-[protein] + ADP + H(+)</text>
        <dbReference type="Rhea" id="RHEA:46608"/>
        <dbReference type="Rhea" id="RHEA-COMP:11060"/>
        <dbReference type="Rhea" id="RHEA-COMP:11605"/>
        <dbReference type="ChEBI" id="CHEBI:15378"/>
        <dbReference type="ChEBI" id="CHEBI:30013"/>
        <dbReference type="ChEBI" id="CHEBI:30616"/>
        <dbReference type="ChEBI" id="CHEBI:61977"/>
        <dbReference type="ChEBI" id="CHEBI:456216"/>
        <dbReference type="EC" id="2.7.11.1"/>
    </reaction>
</comment>
<dbReference type="AlphaFoldDB" id="A0A8J5WMK0"/>
<dbReference type="InterPro" id="IPR008266">
    <property type="entry name" value="Tyr_kinase_AS"/>
</dbReference>
<proteinExistence type="inferred from homology"/>
<dbReference type="EC" id="2.7.11.1" evidence="2"/>
<dbReference type="NCBIfam" id="TIGR00756">
    <property type="entry name" value="PPR"/>
    <property type="match status" value="2"/>
</dbReference>
<dbReference type="GO" id="GO:0004674">
    <property type="term" value="F:protein serine/threonine kinase activity"/>
    <property type="evidence" value="ECO:0007669"/>
    <property type="project" value="UniProtKB-KW"/>
</dbReference>
<evidence type="ECO:0000256" key="10">
    <source>
        <dbReference type="ARBA" id="ARBA00048679"/>
    </source>
</evidence>
<dbReference type="GO" id="GO:0005829">
    <property type="term" value="C:cytosol"/>
    <property type="evidence" value="ECO:0007669"/>
    <property type="project" value="TreeGrafter"/>
</dbReference>
<comment type="catalytic activity">
    <reaction evidence="10">
        <text>L-seryl-[protein] + ATP = O-phospho-L-seryl-[protein] + ADP + H(+)</text>
        <dbReference type="Rhea" id="RHEA:17989"/>
        <dbReference type="Rhea" id="RHEA-COMP:9863"/>
        <dbReference type="Rhea" id="RHEA-COMP:11604"/>
        <dbReference type="ChEBI" id="CHEBI:15378"/>
        <dbReference type="ChEBI" id="CHEBI:29999"/>
        <dbReference type="ChEBI" id="CHEBI:30616"/>
        <dbReference type="ChEBI" id="CHEBI:83421"/>
        <dbReference type="ChEBI" id="CHEBI:456216"/>
        <dbReference type="EC" id="2.7.11.1"/>
    </reaction>
</comment>
<evidence type="ECO:0000256" key="2">
    <source>
        <dbReference type="ARBA" id="ARBA00012513"/>
    </source>
</evidence>
<evidence type="ECO:0000313" key="13">
    <source>
        <dbReference type="EMBL" id="KAG8091642.1"/>
    </source>
</evidence>
<dbReference type="PANTHER" id="PTHR12209">
    <property type="entry name" value="NON-SPECIFIC SERINE/THREONINE PROTEIN KINASE"/>
    <property type="match status" value="1"/>
</dbReference>
<dbReference type="GO" id="GO:0070525">
    <property type="term" value="P:tRNA threonylcarbamoyladenosine metabolic process"/>
    <property type="evidence" value="ECO:0007669"/>
    <property type="project" value="TreeGrafter"/>
</dbReference>
<evidence type="ECO:0000256" key="5">
    <source>
        <dbReference type="ARBA" id="ARBA00022694"/>
    </source>
</evidence>
<feature type="repeat" description="PPR" evidence="11">
    <location>
        <begin position="306"/>
        <end position="342"/>
    </location>
</feature>
<reference evidence="13" key="2">
    <citation type="submission" date="2021-02" db="EMBL/GenBank/DDBJ databases">
        <authorList>
            <person name="Kimball J.A."/>
            <person name="Haas M.W."/>
            <person name="Macchietto M."/>
            <person name="Kono T."/>
            <person name="Duquette J."/>
            <person name="Shao M."/>
        </authorList>
    </citation>
    <scope>NUCLEOTIDE SEQUENCE</scope>
    <source>
        <tissue evidence="13">Fresh leaf tissue</tissue>
    </source>
</reference>
<evidence type="ECO:0000256" key="8">
    <source>
        <dbReference type="ARBA" id="ARBA00022840"/>
    </source>
</evidence>
<keyword evidence="5" id="KW-0819">tRNA processing</keyword>
<reference evidence="13" key="1">
    <citation type="journal article" date="2021" name="bioRxiv">
        <title>Whole Genome Assembly and Annotation of Northern Wild Rice, Zizania palustris L., Supports a Whole Genome Duplication in the Zizania Genus.</title>
        <authorList>
            <person name="Haas M."/>
            <person name="Kono T."/>
            <person name="Macchietto M."/>
            <person name="Millas R."/>
            <person name="McGilp L."/>
            <person name="Shao M."/>
            <person name="Duquette J."/>
            <person name="Hirsch C.N."/>
            <person name="Kimball J."/>
        </authorList>
    </citation>
    <scope>NUCLEOTIDE SEQUENCE</scope>
    <source>
        <tissue evidence="13">Fresh leaf tissue</tissue>
    </source>
</reference>
<feature type="repeat" description="PPR" evidence="11">
    <location>
        <begin position="147"/>
        <end position="181"/>
    </location>
</feature>
<dbReference type="PANTHER" id="PTHR12209:SF0">
    <property type="entry name" value="EKC_KEOPS COMPLEX SUBUNIT TP53RK"/>
    <property type="match status" value="1"/>
</dbReference>